<sequence>MVTTSYVPVADATIPADLLTPAELDDPAACLKIGQEWVAAFDKAITTADAVAFDNLFCEEGFWRDLVAFTNDYRGIAKPNIFQAASDTLAAAKASGATVSLSPAPFGARPFAGHSFINVRFTFTTGVGPAIGMARIVKTSSGEYKAFVGFTCIDGVHGVPEKAAPNREEGGHNSKLTYAQLRQQEIDNPEPSVLIVGAGHNGLDTAARLKAYGVKSLIVDKNERVGDNWRSRYASLTLHDTLWGANLPYLKFPTCYPRYLSAGMLADWLELYSAALGLNVWMKSRVDPEQTSYDPATSLWTVTVLRNGVTPYQFKVTHIVMATGLGGGKPKIPPPFPGQEKFKKPVKHSFFHKSGADYEGKEVLVVGSGSSGHDVAFDFYNNGAHCTILQRSPTYVMSLKNGIEFYNKGAYQDDGPPIEQSDEMVETLPHPVSKAYFQRFVPMIAEKDKEMIEGLNAAGFKTWLGPQGSGHPYLSMIKNGGYYFDSGCCEHIINGDIKVKGQEIDYFTEDKVYFKDGSSMAPEVVILATGVTGFRESVAETLGEKATKSLKEVWGIDDEAELNSCFRDCGIPRVYFMMGALPLARFNSKVCMLQIVAEQAGKLGERYSIEKQKAAA</sequence>
<reference evidence="2 3" key="1">
    <citation type="submission" date="2024-03" db="EMBL/GenBank/DDBJ databases">
        <title>Genome-scale model development and genomic sequencing of the oleaginous clade Lipomyces.</title>
        <authorList>
            <consortium name="Lawrence Berkeley National Laboratory"/>
            <person name="Czajka J.J."/>
            <person name="Han Y."/>
            <person name="Kim J."/>
            <person name="Mondo S.J."/>
            <person name="Hofstad B.A."/>
            <person name="Robles A."/>
            <person name="Haridas S."/>
            <person name="Riley R."/>
            <person name="LaButti K."/>
            <person name="Pangilinan J."/>
            <person name="Andreopoulos W."/>
            <person name="Lipzen A."/>
            <person name="Yan J."/>
            <person name="Wang M."/>
            <person name="Ng V."/>
            <person name="Grigoriev I.V."/>
            <person name="Spatafora J.W."/>
            <person name="Magnuson J.K."/>
            <person name="Baker S.E."/>
            <person name="Pomraning K.R."/>
        </authorList>
    </citation>
    <scope>NUCLEOTIDE SEQUENCE [LARGE SCALE GENOMIC DNA]</scope>
    <source>
        <strain evidence="2 3">Phaff 52-87</strain>
    </source>
</reference>
<dbReference type="Proteomes" id="UP001498771">
    <property type="component" value="Unassembled WGS sequence"/>
</dbReference>
<dbReference type="EMBL" id="JBBJBU010000001">
    <property type="protein sequence ID" value="KAK7207672.1"/>
    <property type="molecule type" value="Genomic_DNA"/>
</dbReference>
<evidence type="ECO:0000313" key="3">
    <source>
        <dbReference type="Proteomes" id="UP001498771"/>
    </source>
</evidence>
<name>A0ABR1FD53_9ASCO</name>
<accession>A0ABR1FD53</accession>
<dbReference type="Pfam" id="PF13738">
    <property type="entry name" value="Pyr_redox_3"/>
    <property type="match status" value="1"/>
</dbReference>
<dbReference type="InterPro" id="IPR050982">
    <property type="entry name" value="Auxin_biosynth/cation_transpt"/>
</dbReference>
<evidence type="ECO:0000313" key="2">
    <source>
        <dbReference type="EMBL" id="KAK7207672.1"/>
    </source>
</evidence>
<protein>
    <recommendedName>
        <fullName evidence="4">Flavin-containing monooxygenase</fullName>
    </recommendedName>
</protein>
<gene>
    <name evidence="2" type="ORF">BZA70DRAFT_271905</name>
</gene>
<dbReference type="GeneID" id="90037070"/>
<organism evidence="2 3">
    <name type="scientific">Myxozyma melibiosi</name>
    <dbReference type="NCBI Taxonomy" id="54550"/>
    <lineage>
        <taxon>Eukaryota</taxon>
        <taxon>Fungi</taxon>
        <taxon>Dikarya</taxon>
        <taxon>Ascomycota</taxon>
        <taxon>Saccharomycotina</taxon>
        <taxon>Lipomycetes</taxon>
        <taxon>Lipomycetales</taxon>
        <taxon>Lipomycetaceae</taxon>
        <taxon>Myxozyma</taxon>
    </lineage>
</organism>
<dbReference type="RefSeq" id="XP_064770705.1">
    <property type="nucleotide sequence ID" value="XM_064911558.1"/>
</dbReference>
<dbReference type="PRINTS" id="PR00411">
    <property type="entry name" value="PNDRDTASEI"/>
</dbReference>
<dbReference type="SUPFAM" id="SSF51905">
    <property type="entry name" value="FAD/NAD(P)-binding domain"/>
    <property type="match status" value="2"/>
</dbReference>
<keyword evidence="3" id="KW-1185">Reference proteome</keyword>
<dbReference type="PANTHER" id="PTHR43539">
    <property type="entry name" value="FLAVIN-BINDING MONOOXYGENASE-LIKE PROTEIN (AFU_ORTHOLOGUE AFUA_4G09220)"/>
    <property type="match status" value="1"/>
</dbReference>
<proteinExistence type="predicted"/>
<evidence type="ECO:0008006" key="4">
    <source>
        <dbReference type="Google" id="ProtNLM"/>
    </source>
</evidence>
<comment type="caution">
    <text evidence="2">The sequence shown here is derived from an EMBL/GenBank/DDBJ whole genome shotgun (WGS) entry which is preliminary data.</text>
</comment>
<dbReference type="Gene3D" id="3.50.50.60">
    <property type="entry name" value="FAD/NAD(P)-binding domain"/>
    <property type="match status" value="1"/>
</dbReference>
<dbReference type="PANTHER" id="PTHR43539:SF68">
    <property type="entry name" value="FLAVIN-BINDING MONOOXYGENASE-LIKE PROTEIN (AFU_ORTHOLOGUE AFUA_4G09220)"/>
    <property type="match status" value="1"/>
</dbReference>
<dbReference type="InterPro" id="IPR036188">
    <property type="entry name" value="FAD/NAD-bd_sf"/>
</dbReference>
<keyword evidence="1" id="KW-0560">Oxidoreductase</keyword>
<evidence type="ECO:0000256" key="1">
    <source>
        <dbReference type="ARBA" id="ARBA00023002"/>
    </source>
</evidence>